<evidence type="ECO:0000313" key="2">
    <source>
        <dbReference type="EMBL" id="OKL48726.1"/>
    </source>
</evidence>
<dbReference type="Proteomes" id="UP000186465">
    <property type="component" value="Unassembled WGS sequence"/>
</dbReference>
<name>A0A1Q5PMG6_9ACTO</name>
<reference evidence="3" key="1">
    <citation type="submission" date="2016-11" db="EMBL/GenBank/DDBJ databases">
        <title>Actinomyces gypaetusis sp. nov. isolated from Gypaetus barbatus in Qinghai Tibet Plateau China.</title>
        <authorList>
            <person name="Meng X."/>
        </authorList>
    </citation>
    <scope>NUCLEOTIDE SEQUENCE [LARGE SCALE GENOMIC DNA]</scope>
    <source>
        <strain evidence="3">DSM 15383</strain>
    </source>
</reference>
<accession>A0A1Q5PMG6</accession>
<evidence type="ECO:0008006" key="4">
    <source>
        <dbReference type="Google" id="ProtNLM"/>
    </source>
</evidence>
<dbReference type="AlphaFoldDB" id="A0A1Q5PMG6"/>
<keyword evidence="1" id="KW-0812">Transmembrane</keyword>
<evidence type="ECO:0000256" key="1">
    <source>
        <dbReference type="SAM" id="Phobius"/>
    </source>
</evidence>
<dbReference type="RefSeq" id="WP_075361755.1">
    <property type="nucleotide sequence ID" value="NZ_MPDM01000005.1"/>
</dbReference>
<proteinExistence type="predicted"/>
<protein>
    <recommendedName>
        <fullName evidence="4">DUF4235 domain-containing protein</fullName>
    </recommendedName>
</protein>
<feature type="transmembrane region" description="Helical" evidence="1">
    <location>
        <begin position="7"/>
        <end position="24"/>
    </location>
</feature>
<feature type="transmembrane region" description="Helical" evidence="1">
    <location>
        <begin position="44"/>
        <end position="64"/>
    </location>
</feature>
<dbReference type="InterPro" id="IPR025329">
    <property type="entry name" value="DUF4235"/>
</dbReference>
<organism evidence="2 3">
    <name type="scientific">Boudabousia marimammalium</name>
    <dbReference type="NCBI Taxonomy" id="156892"/>
    <lineage>
        <taxon>Bacteria</taxon>
        <taxon>Bacillati</taxon>
        <taxon>Actinomycetota</taxon>
        <taxon>Actinomycetes</taxon>
        <taxon>Actinomycetales</taxon>
        <taxon>Actinomycetaceae</taxon>
        <taxon>Boudabousia</taxon>
    </lineage>
</organism>
<comment type="caution">
    <text evidence="2">The sequence shown here is derived from an EMBL/GenBank/DDBJ whole genome shotgun (WGS) entry which is preliminary data.</text>
</comment>
<dbReference type="OrthoDB" id="3268522at2"/>
<keyword evidence="1" id="KW-0472">Membrane</keyword>
<sequence length="87" mass="9370">MDISWKVVNGLTLAGAAIVANLVVKNGWKLVTGHKPPTEGEEELQARMLEVLAFGAISGLVMAATRRFALGKANQWYGGSKFNQLEV</sequence>
<dbReference type="EMBL" id="MPDM01000005">
    <property type="protein sequence ID" value="OKL48726.1"/>
    <property type="molecule type" value="Genomic_DNA"/>
</dbReference>
<keyword evidence="1" id="KW-1133">Transmembrane helix</keyword>
<dbReference type="STRING" id="156892.BM477_05900"/>
<evidence type="ECO:0000313" key="3">
    <source>
        <dbReference type="Proteomes" id="UP000186465"/>
    </source>
</evidence>
<dbReference type="Pfam" id="PF14019">
    <property type="entry name" value="DUF4235"/>
    <property type="match status" value="1"/>
</dbReference>
<keyword evidence="3" id="KW-1185">Reference proteome</keyword>
<gene>
    <name evidence="2" type="ORF">BM477_05900</name>
</gene>